<evidence type="ECO:0000256" key="9">
    <source>
        <dbReference type="ARBA" id="ARBA00023136"/>
    </source>
</evidence>
<organism evidence="13 14">
    <name type="scientific">Prymnesium parvum</name>
    <name type="common">Toxic golden alga</name>
    <dbReference type="NCBI Taxonomy" id="97485"/>
    <lineage>
        <taxon>Eukaryota</taxon>
        <taxon>Haptista</taxon>
        <taxon>Haptophyta</taxon>
        <taxon>Prymnesiophyceae</taxon>
        <taxon>Prymnesiales</taxon>
        <taxon>Prymnesiaceae</taxon>
        <taxon>Prymnesium</taxon>
    </lineage>
</organism>
<evidence type="ECO:0000256" key="8">
    <source>
        <dbReference type="ARBA" id="ARBA00023034"/>
    </source>
</evidence>
<dbReference type="EMBL" id="JBGBPQ010000014">
    <property type="protein sequence ID" value="KAL1511410.1"/>
    <property type="molecule type" value="Genomic_DNA"/>
</dbReference>
<dbReference type="GO" id="GO:0097503">
    <property type="term" value="P:sialylation"/>
    <property type="evidence" value="ECO:0007669"/>
    <property type="project" value="TreeGrafter"/>
</dbReference>
<comment type="subcellular location">
    <subcellularLocation>
        <location evidence="1">Golgi apparatus membrane</location>
        <topology evidence="1">Single-pass type II membrane protein</topology>
    </subcellularLocation>
</comment>
<evidence type="ECO:0000313" key="13">
    <source>
        <dbReference type="EMBL" id="KAL1511410.1"/>
    </source>
</evidence>
<keyword evidence="4" id="KW-0808">Transferase</keyword>
<evidence type="ECO:0000256" key="12">
    <source>
        <dbReference type="SAM" id="Phobius"/>
    </source>
</evidence>
<dbReference type="GO" id="GO:0000139">
    <property type="term" value="C:Golgi membrane"/>
    <property type="evidence" value="ECO:0007669"/>
    <property type="project" value="UniProtKB-SubCell"/>
</dbReference>
<evidence type="ECO:0000256" key="4">
    <source>
        <dbReference type="ARBA" id="ARBA00022679"/>
    </source>
</evidence>
<evidence type="ECO:0000313" key="14">
    <source>
        <dbReference type="Proteomes" id="UP001515480"/>
    </source>
</evidence>
<feature type="compositionally biased region" description="Pro residues" evidence="11">
    <location>
        <begin position="192"/>
        <end position="268"/>
    </location>
</feature>
<dbReference type="InterPro" id="IPR038578">
    <property type="entry name" value="GT29-like_sf"/>
</dbReference>
<dbReference type="Pfam" id="PF00777">
    <property type="entry name" value="Glyco_transf_29"/>
    <property type="match status" value="1"/>
</dbReference>
<dbReference type="AlphaFoldDB" id="A0AB34J3I1"/>
<evidence type="ECO:0000256" key="11">
    <source>
        <dbReference type="SAM" id="MobiDB-lite"/>
    </source>
</evidence>
<keyword evidence="9 12" id="KW-0472">Membrane</keyword>
<name>A0AB34J3I1_PRYPA</name>
<sequence>MPPDATDAVAPPPAAPAADQDACGEAVEAAGGVRRPRRTLRKPRKYAHLHEEHADAHVPSEPADAHVPSEPAAGMARPAGIRPKRYAHVAEEPQDAAPRAWRVRACVLCLSGFLLGVGTCCVLVFAYLPQELVVPAPLQQAADGWLARATSPPALLPSPPPSSPHVPPPSSAPRAPVQSLASPASPARLFAPPAPSNSTTPPPLTSSHPPLRPPPRAPLPPLAPPPSLPSRPEPPPPSSPVLPPSPTPPLPSPAPPPPPPIPSPPPPPQIVWELHSNLNCWWDGNGADELWPSKRGESISGVHSVEGCRTACLAHARCEGFYMNSQGLRNCYLKTNIKLEACHAFFEGDMFVRAAPSPPPPRPSPPSPLRPPFIPSGAVSWDVHPNLNCWWDGNGAQELKDPDHTIWNFRSVEECKAKCLTKPECEGLLVSKPAKNCFLKASIEIGRCQQDPGGDMLVWRRDETYPSTRGMLTADSSITLSELQAIFREARTVAVVGSSGNLLYRNHGEEINRHGLLMRFNGAVTKGYENDVGRDADSGPPTGSFVPRGKWAGIRAQWARYLHQQANFLNLAGDAPSTGFIGVAAAVAISYEVGVRVAVYGYGPCPACGKYYDCDGSNSSHTANRNAEAVGITSYHPFDVELRVLERWHNEGVIDLIKEDCPASFASRQG</sequence>
<keyword evidence="5 12" id="KW-0812">Transmembrane</keyword>
<dbReference type="Gene3D" id="3.90.1480.20">
    <property type="entry name" value="Glycosyl transferase family 29"/>
    <property type="match status" value="2"/>
</dbReference>
<evidence type="ECO:0000256" key="6">
    <source>
        <dbReference type="ARBA" id="ARBA00022968"/>
    </source>
</evidence>
<gene>
    <name evidence="13" type="ORF">AB1Y20_006210</name>
</gene>
<proteinExistence type="inferred from homology"/>
<protein>
    <recommendedName>
        <fullName evidence="15">Apple domain-containing protein</fullName>
    </recommendedName>
</protein>
<comment type="similarity">
    <text evidence="2">Belongs to the glycosyltransferase 29 family.</text>
</comment>
<dbReference type="PANTHER" id="PTHR46032:SF2">
    <property type="entry name" value="GAL BETA 1,3-GALNAC ALPHA-2,3-SIALYL TRANSFERASE-RELATED"/>
    <property type="match status" value="1"/>
</dbReference>
<evidence type="ECO:0000256" key="2">
    <source>
        <dbReference type="ARBA" id="ARBA00006003"/>
    </source>
</evidence>
<keyword evidence="14" id="KW-1185">Reference proteome</keyword>
<dbReference type="InterPro" id="IPR001675">
    <property type="entry name" value="Glyco_trans_29"/>
</dbReference>
<evidence type="ECO:0000256" key="5">
    <source>
        <dbReference type="ARBA" id="ARBA00022692"/>
    </source>
</evidence>
<evidence type="ECO:0008006" key="15">
    <source>
        <dbReference type="Google" id="ProtNLM"/>
    </source>
</evidence>
<feature type="region of interest" description="Disordered" evidence="11">
    <location>
        <begin position="152"/>
        <end position="268"/>
    </location>
</feature>
<evidence type="ECO:0000256" key="1">
    <source>
        <dbReference type="ARBA" id="ARBA00004323"/>
    </source>
</evidence>
<feature type="transmembrane region" description="Helical" evidence="12">
    <location>
        <begin position="105"/>
        <end position="128"/>
    </location>
</feature>
<dbReference type="InterPro" id="IPR051757">
    <property type="entry name" value="Beta-gal_alpha2-3_sialyltrans"/>
</dbReference>
<keyword evidence="3" id="KW-0328">Glycosyltransferase</keyword>
<feature type="region of interest" description="Disordered" evidence="11">
    <location>
        <begin position="1"/>
        <end position="21"/>
    </location>
</feature>
<keyword evidence="8" id="KW-0333">Golgi apparatus</keyword>
<feature type="compositionally biased region" description="Pro residues" evidence="11">
    <location>
        <begin position="154"/>
        <end position="171"/>
    </location>
</feature>
<keyword evidence="7 12" id="KW-1133">Transmembrane helix</keyword>
<evidence type="ECO:0000256" key="7">
    <source>
        <dbReference type="ARBA" id="ARBA00022989"/>
    </source>
</evidence>
<dbReference type="PANTHER" id="PTHR46032">
    <property type="entry name" value="ALPHA-2,3-SIALYLTRANSFERASE ST3GAL I ISOFORM X1"/>
    <property type="match status" value="1"/>
</dbReference>
<feature type="region of interest" description="Disordered" evidence="11">
    <location>
        <begin position="52"/>
        <end position="77"/>
    </location>
</feature>
<dbReference type="PRINTS" id="PR01217">
    <property type="entry name" value="PRICHEXTENSN"/>
</dbReference>
<keyword evidence="6" id="KW-0735">Signal-anchor</keyword>
<dbReference type="Proteomes" id="UP001515480">
    <property type="component" value="Unassembled WGS sequence"/>
</dbReference>
<evidence type="ECO:0000256" key="3">
    <source>
        <dbReference type="ARBA" id="ARBA00022676"/>
    </source>
</evidence>
<keyword evidence="10" id="KW-0325">Glycoprotein</keyword>
<evidence type="ECO:0000256" key="10">
    <source>
        <dbReference type="ARBA" id="ARBA00023180"/>
    </source>
</evidence>
<dbReference type="GO" id="GO:0003836">
    <property type="term" value="F:beta-galactoside (CMP) alpha-2,3-sialyltransferase activity"/>
    <property type="evidence" value="ECO:0007669"/>
    <property type="project" value="TreeGrafter"/>
</dbReference>
<accession>A0AB34J3I1</accession>
<comment type="caution">
    <text evidence="13">The sequence shown here is derived from an EMBL/GenBank/DDBJ whole genome shotgun (WGS) entry which is preliminary data.</text>
</comment>
<reference evidence="13 14" key="1">
    <citation type="journal article" date="2024" name="Science">
        <title>Giant polyketide synthase enzymes in the biosynthesis of giant marine polyether toxins.</title>
        <authorList>
            <person name="Fallon T.R."/>
            <person name="Shende V.V."/>
            <person name="Wierzbicki I.H."/>
            <person name="Pendleton A.L."/>
            <person name="Watervoot N.F."/>
            <person name="Auber R.P."/>
            <person name="Gonzalez D.J."/>
            <person name="Wisecaver J.H."/>
            <person name="Moore B.S."/>
        </authorList>
    </citation>
    <scope>NUCLEOTIDE SEQUENCE [LARGE SCALE GENOMIC DNA]</scope>
    <source>
        <strain evidence="13 14">12B1</strain>
    </source>
</reference>